<feature type="transmembrane region" description="Helical" evidence="2">
    <location>
        <begin position="333"/>
        <end position="354"/>
    </location>
</feature>
<feature type="compositionally biased region" description="Acidic residues" evidence="1">
    <location>
        <begin position="101"/>
        <end position="130"/>
    </location>
</feature>
<dbReference type="Proteomes" id="UP000530234">
    <property type="component" value="Unassembled WGS sequence"/>
</dbReference>
<evidence type="ECO:0000256" key="2">
    <source>
        <dbReference type="SAM" id="Phobius"/>
    </source>
</evidence>
<protein>
    <recommendedName>
        <fullName evidence="6">LPXTG cell wall anchor domain-containing protein</fullName>
    </recommendedName>
</protein>
<keyword evidence="3" id="KW-0732">Signal</keyword>
<dbReference type="AlphaFoldDB" id="A0A7W3T4S7"/>
<keyword evidence="2" id="KW-1133">Transmembrane helix</keyword>
<organism evidence="4 5">
    <name type="scientific">Streptomyces calidiresistens</name>
    <dbReference type="NCBI Taxonomy" id="1485586"/>
    <lineage>
        <taxon>Bacteria</taxon>
        <taxon>Bacillati</taxon>
        <taxon>Actinomycetota</taxon>
        <taxon>Actinomycetes</taxon>
        <taxon>Kitasatosporales</taxon>
        <taxon>Streptomycetaceae</taxon>
        <taxon>Streptomyces</taxon>
    </lineage>
</organism>
<keyword evidence="5" id="KW-1185">Reference proteome</keyword>
<evidence type="ECO:0000313" key="5">
    <source>
        <dbReference type="Proteomes" id="UP000530234"/>
    </source>
</evidence>
<feature type="signal peptide" evidence="3">
    <location>
        <begin position="1"/>
        <end position="29"/>
    </location>
</feature>
<dbReference type="RefSeq" id="WP_182664528.1">
    <property type="nucleotide sequence ID" value="NZ_VKHS01000349.1"/>
</dbReference>
<evidence type="ECO:0000313" key="4">
    <source>
        <dbReference type="EMBL" id="MBB0230773.1"/>
    </source>
</evidence>
<accession>A0A7W3T4S7</accession>
<sequence length="363" mass="38034">MKLRRAMATAAATAVIAPAALLAASPAFAAEQGEDETSGNEVLVDEKAGDEIVAEESAQPLTDEPAEDEIVPVEDDADADLTEDEDDESADPDGQVPGETPVDDEGETPGEDGRDEDGDEDEESGEAPEDEFAFCTDLDADYEDGLLTEVVGLPETIVAGSGWHEFSMHATNVSDVDLRDVILWAEVENLKLYEDLEKGELDFDNLDKYAWLSEYVNLEFRNGGGWKALDDDGFAAGIYAELDTLPAGSDTVVTDFRISIDKDAPTVEGAAVSGGAYIGEVNGQECGWEGGWYYAFSITAPGGTGSDKEAEPAGPAKRSPDLQLAQTGAGAGLTVYALTGAAAVAMGAAAVYMVRRRGAGAAV</sequence>
<gene>
    <name evidence="4" type="ORF">FOE67_14925</name>
</gene>
<feature type="compositionally biased region" description="Acidic residues" evidence="1">
    <location>
        <begin position="64"/>
        <end position="91"/>
    </location>
</feature>
<evidence type="ECO:0000256" key="3">
    <source>
        <dbReference type="SAM" id="SignalP"/>
    </source>
</evidence>
<keyword evidence="2" id="KW-0472">Membrane</keyword>
<comment type="caution">
    <text evidence="4">The sequence shown here is derived from an EMBL/GenBank/DDBJ whole genome shotgun (WGS) entry which is preliminary data.</text>
</comment>
<name>A0A7W3T4S7_9ACTN</name>
<feature type="region of interest" description="Disordered" evidence="1">
    <location>
        <begin position="28"/>
        <end position="130"/>
    </location>
</feature>
<feature type="chain" id="PRO_5031395806" description="LPXTG cell wall anchor domain-containing protein" evidence="3">
    <location>
        <begin position="30"/>
        <end position="363"/>
    </location>
</feature>
<evidence type="ECO:0000256" key="1">
    <source>
        <dbReference type="SAM" id="MobiDB-lite"/>
    </source>
</evidence>
<proteinExistence type="predicted"/>
<evidence type="ECO:0008006" key="6">
    <source>
        <dbReference type="Google" id="ProtNLM"/>
    </source>
</evidence>
<keyword evidence="2" id="KW-0812">Transmembrane</keyword>
<dbReference type="EMBL" id="VKHS01000349">
    <property type="protein sequence ID" value="MBB0230773.1"/>
    <property type="molecule type" value="Genomic_DNA"/>
</dbReference>
<reference evidence="5" key="1">
    <citation type="submission" date="2019-10" db="EMBL/GenBank/DDBJ databases">
        <title>Streptomyces sp. nov., a novel actinobacterium isolated from alkaline environment.</title>
        <authorList>
            <person name="Golinska P."/>
        </authorList>
    </citation>
    <scope>NUCLEOTIDE SEQUENCE [LARGE SCALE GENOMIC DNA]</scope>
    <source>
        <strain evidence="5">DSM 42108</strain>
    </source>
</reference>